<evidence type="ECO:0000313" key="2">
    <source>
        <dbReference type="EMBL" id="KIL57969.1"/>
    </source>
</evidence>
<dbReference type="OrthoDB" id="3027122at2759"/>
<feature type="repeat" description="WD" evidence="1">
    <location>
        <begin position="248"/>
        <end position="280"/>
    </location>
</feature>
<evidence type="ECO:0000313" key="3">
    <source>
        <dbReference type="Proteomes" id="UP000054549"/>
    </source>
</evidence>
<feature type="repeat" description="WD" evidence="1">
    <location>
        <begin position="167"/>
        <end position="203"/>
    </location>
</feature>
<keyword evidence="1" id="KW-0853">WD repeat</keyword>
<dbReference type="Proteomes" id="UP000054549">
    <property type="component" value="Unassembled WGS sequence"/>
</dbReference>
<dbReference type="PANTHER" id="PTHR19879">
    <property type="entry name" value="TRANSCRIPTION INITIATION FACTOR TFIID"/>
    <property type="match status" value="1"/>
</dbReference>
<dbReference type="HOGENOM" id="CLU_000288_57_19_1"/>
<dbReference type="STRING" id="946122.A0A0C2SV72"/>
<dbReference type="InterPro" id="IPR036322">
    <property type="entry name" value="WD40_repeat_dom_sf"/>
</dbReference>
<dbReference type="SMART" id="SM00320">
    <property type="entry name" value="WD40"/>
    <property type="match status" value="3"/>
</dbReference>
<reference evidence="2 3" key="1">
    <citation type="submission" date="2014-04" db="EMBL/GenBank/DDBJ databases">
        <title>Evolutionary Origins and Diversification of the Mycorrhizal Mutualists.</title>
        <authorList>
            <consortium name="DOE Joint Genome Institute"/>
            <consortium name="Mycorrhizal Genomics Consortium"/>
            <person name="Kohler A."/>
            <person name="Kuo A."/>
            <person name="Nagy L.G."/>
            <person name="Floudas D."/>
            <person name="Copeland A."/>
            <person name="Barry K.W."/>
            <person name="Cichocki N."/>
            <person name="Veneault-Fourrey C."/>
            <person name="LaButti K."/>
            <person name="Lindquist E.A."/>
            <person name="Lipzen A."/>
            <person name="Lundell T."/>
            <person name="Morin E."/>
            <person name="Murat C."/>
            <person name="Riley R."/>
            <person name="Ohm R."/>
            <person name="Sun H."/>
            <person name="Tunlid A."/>
            <person name="Henrissat B."/>
            <person name="Grigoriev I.V."/>
            <person name="Hibbett D.S."/>
            <person name="Martin F."/>
        </authorList>
    </citation>
    <scope>NUCLEOTIDE SEQUENCE [LARGE SCALE GENOMIC DNA]</scope>
    <source>
        <strain evidence="2 3">Koide BX008</strain>
    </source>
</reference>
<organism evidence="2 3">
    <name type="scientific">Amanita muscaria (strain Koide BX008)</name>
    <dbReference type="NCBI Taxonomy" id="946122"/>
    <lineage>
        <taxon>Eukaryota</taxon>
        <taxon>Fungi</taxon>
        <taxon>Dikarya</taxon>
        <taxon>Basidiomycota</taxon>
        <taxon>Agaricomycotina</taxon>
        <taxon>Agaricomycetes</taxon>
        <taxon>Agaricomycetidae</taxon>
        <taxon>Agaricales</taxon>
        <taxon>Pluteineae</taxon>
        <taxon>Amanitaceae</taxon>
        <taxon>Amanita</taxon>
    </lineage>
</organism>
<dbReference type="AlphaFoldDB" id="A0A0C2SV72"/>
<protein>
    <submittedName>
        <fullName evidence="2">Uncharacterized protein</fullName>
    </submittedName>
</protein>
<dbReference type="SUPFAM" id="SSF50978">
    <property type="entry name" value="WD40 repeat-like"/>
    <property type="match status" value="1"/>
</dbReference>
<dbReference type="InterPro" id="IPR015943">
    <property type="entry name" value="WD40/YVTN_repeat-like_dom_sf"/>
</dbReference>
<keyword evidence="3" id="KW-1185">Reference proteome</keyword>
<accession>A0A0C2SV72</accession>
<name>A0A0C2SV72_AMAMK</name>
<proteinExistence type="predicted"/>
<dbReference type="EMBL" id="KN818351">
    <property type="protein sequence ID" value="KIL57969.1"/>
    <property type="molecule type" value="Genomic_DNA"/>
</dbReference>
<gene>
    <name evidence="2" type="ORF">M378DRAFT_87153</name>
</gene>
<evidence type="ECO:0000256" key="1">
    <source>
        <dbReference type="PROSITE-ProRule" id="PRU00221"/>
    </source>
</evidence>
<sequence>MSNDNGLDEDGITDEQLQEKIPEQLCYASVYWVNHFEASNIEGSELMNGLEKFVDEHTLHWFEVLSLIGNLDLAHRAIRAVIKLLKSTSSYLHQLLSDALRFISKFYRIINPSALHTYYSALPFSPTDSLLYRRYIKEARHNLCGIEGGPEKWDAVVAILSHGEWCNSVSAVEFGPDGRLFASELNDETIKMWNAGDGSLHGTLIASETTKVIAMALSRDCSRLAVARGFWDGTVELWETSPTKRRIASHKCDSVSAVGFGPDGRLFASGSFDGTIKLWN</sequence>
<feature type="non-terminal residue" evidence="2">
    <location>
        <position position="280"/>
    </location>
</feature>
<dbReference type="PROSITE" id="PS50082">
    <property type="entry name" value="WD_REPEATS_2"/>
    <property type="match status" value="2"/>
</dbReference>
<dbReference type="InParanoid" id="A0A0C2SV72"/>
<dbReference type="InterPro" id="IPR001680">
    <property type="entry name" value="WD40_rpt"/>
</dbReference>
<dbReference type="PROSITE" id="PS50294">
    <property type="entry name" value="WD_REPEATS_REGION"/>
    <property type="match status" value="1"/>
</dbReference>
<dbReference type="Gene3D" id="2.130.10.10">
    <property type="entry name" value="YVTN repeat-like/Quinoprotein amine dehydrogenase"/>
    <property type="match status" value="1"/>
</dbReference>
<dbReference type="Pfam" id="PF00400">
    <property type="entry name" value="WD40"/>
    <property type="match status" value="3"/>
</dbReference>
<dbReference type="PANTHER" id="PTHR19879:SF9">
    <property type="entry name" value="TRANSCRIPTION INITIATION FACTOR TFIID SUBUNIT 5"/>
    <property type="match status" value="1"/>
</dbReference>